<dbReference type="SUPFAM" id="SSF51735">
    <property type="entry name" value="NAD(P)-binding Rossmann-fold domains"/>
    <property type="match status" value="1"/>
</dbReference>
<dbReference type="PRINTS" id="PR00081">
    <property type="entry name" value="GDHRDH"/>
</dbReference>
<sequence length="244" mass="26514">MNQKTVLITGASRGIGRACARTFAEHGYHLVLNCHQHVDYLESLRCELEQEYAVSCRLSHGDISDEVYVDSLFAEIADSGDSLDVLINNAGIAHMGLLQDMTLEQWNRVLNVNLTSQFLCCRRAVPLMLKQHRGSIVNTSSVWGIHGASCEAAYSAAKGGVNAFTKALARELAPSGIRVNAVAFGAVDTDMNQMLDAGERGILCDEIPLGRMAEPHEAGAFLYDIACCHPYLTAQVLTLDGGWM</sequence>
<dbReference type="InterPro" id="IPR036291">
    <property type="entry name" value="NAD(P)-bd_dom_sf"/>
</dbReference>
<dbReference type="InterPro" id="IPR002347">
    <property type="entry name" value="SDR_fam"/>
</dbReference>
<feature type="domain" description="Ketoreductase" evidence="3">
    <location>
        <begin position="4"/>
        <end position="197"/>
    </location>
</feature>
<dbReference type="EMBL" id="CP102290">
    <property type="protein sequence ID" value="UWP60237.1"/>
    <property type="molecule type" value="Genomic_DNA"/>
</dbReference>
<proteinExistence type="inferred from homology"/>
<gene>
    <name evidence="4" type="ORF">NQ502_04070</name>
</gene>
<dbReference type="PRINTS" id="PR00080">
    <property type="entry name" value="SDRFAMILY"/>
</dbReference>
<dbReference type="CDD" id="cd05233">
    <property type="entry name" value="SDR_c"/>
    <property type="match status" value="1"/>
</dbReference>
<dbReference type="RefSeq" id="WP_028528614.1">
    <property type="nucleotide sequence ID" value="NZ_CABLBR010000013.1"/>
</dbReference>
<accession>A0ABY5VIU3</accession>
<evidence type="ECO:0000259" key="3">
    <source>
        <dbReference type="SMART" id="SM00822"/>
    </source>
</evidence>
<evidence type="ECO:0000256" key="1">
    <source>
        <dbReference type="ARBA" id="ARBA00006484"/>
    </source>
</evidence>
<dbReference type="Gene3D" id="3.40.50.720">
    <property type="entry name" value="NAD(P)-binding Rossmann-like Domain"/>
    <property type="match status" value="1"/>
</dbReference>
<protein>
    <submittedName>
        <fullName evidence="4">SDR family NAD(P)-dependent oxidoreductase</fullName>
    </submittedName>
</protein>
<evidence type="ECO:0000256" key="2">
    <source>
        <dbReference type="RuleBase" id="RU000363"/>
    </source>
</evidence>
<dbReference type="PROSITE" id="PS00061">
    <property type="entry name" value="ADH_SHORT"/>
    <property type="match status" value="1"/>
</dbReference>
<dbReference type="PANTHER" id="PTHR42760">
    <property type="entry name" value="SHORT-CHAIN DEHYDROGENASES/REDUCTASES FAMILY MEMBER"/>
    <property type="match status" value="1"/>
</dbReference>
<dbReference type="InterPro" id="IPR020904">
    <property type="entry name" value="Sc_DH/Rdtase_CS"/>
</dbReference>
<dbReference type="SMART" id="SM00822">
    <property type="entry name" value="PKS_KR"/>
    <property type="match status" value="1"/>
</dbReference>
<dbReference type="Pfam" id="PF00106">
    <property type="entry name" value="adh_short"/>
    <property type="match status" value="1"/>
</dbReference>
<reference evidence="4" key="1">
    <citation type="journal article" date="2022" name="Cell">
        <title>Design, construction, and in vivo augmentation of a complex gut microbiome.</title>
        <authorList>
            <person name="Cheng A.G."/>
            <person name="Ho P.Y."/>
            <person name="Aranda-Diaz A."/>
            <person name="Jain S."/>
            <person name="Yu F.B."/>
            <person name="Meng X."/>
            <person name="Wang M."/>
            <person name="Iakiviak M."/>
            <person name="Nagashima K."/>
            <person name="Zhao A."/>
            <person name="Murugkar P."/>
            <person name="Patil A."/>
            <person name="Atabakhsh K."/>
            <person name="Weakley A."/>
            <person name="Yan J."/>
            <person name="Brumbaugh A.R."/>
            <person name="Higginbottom S."/>
            <person name="Dimas A."/>
            <person name="Shiver A.L."/>
            <person name="Deutschbauer A."/>
            <person name="Neff N."/>
            <person name="Sonnenburg J.L."/>
            <person name="Huang K.C."/>
            <person name="Fischbach M.A."/>
        </authorList>
    </citation>
    <scope>NUCLEOTIDE SEQUENCE</scope>
    <source>
        <strain evidence="4">DSM 19829</strain>
    </source>
</reference>
<dbReference type="Proteomes" id="UP001060164">
    <property type="component" value="Chromosome"/>
</dbReference>
<dbReference type="PANTHER" id="PTHR42760:SF40">
    <property type="entry name" value="3-OXOACYL-[ACYL-CARRIER-PROTEIN] REDUCTASE, CHLOROPLASTIC"/>
    <property type="match status" value="1"/>
</dbReference>
<organism evidence="4 5">
    <name type="scientific">Ruminococcus gauvreauii</name>
    <dbReference type="NCBI Taxonomy" id="438033"/>
    <lineage>
        <taxon>Bacteria</taxon>
        <taxon>Bacillati</taxon>
        <taxon>Bacillota</taxon>
        <taxon>Clostridia</taxon>
        <taxon>Eubacteriales</taxon>
        <taxon>Oscillospiraceae</taxon>
        <taxon>Ruminococcus</taxon>
    </lineage>
</organism>
<keyword evidence="5" id="KW-1185">Reference proteome</keyword>
<evidence type="ECO:0000313" key="5">
    <source>
        <dbReference type="Proteomes" id="UP001060164"/>
    </source>
</evidence>
<comment type="similarity">
    <text evidence="1 2">Belongs to the short-chain dehydrogenases/reductases (SDR) family.</text>
</comment>
<name>A0ABY5VIU3_9FIRM</name>
<dbReference type="InterPro" id="IPR057326">
    <property type="entry name" value="KR_dom"/>
</dbReference>
<evidence type="ECO:0000313" key="4">
    <source>
        <dbReference type="EMBL" id="UWP60237.1"/>
    </source>
</evidence>